<reference evidence="4 5" key="1">
    <citation type="submission" date="2014-05" db="EMBL/GenBank/DDBJ databases">
        <authorList>
            <person name="Daugherty S.C."/>
            <person name="Tallon L.J."/>
            <person name="Sadzewicz L."/>
            <person name="Kilian M."/>
            <person name="Tettelin H."/>
        </authorList>
    </citation>
    <scope>NUCLEOTIDE SEQUENCE [LARGE SCALE GENOMIC DNA]</scope>
    <source>
        <strain evidence="4 5">SK143</strain>
    </source>
</reference>
<dbReference type="SUPFAM" id="SSF52540">
    <property type="entry name" value="P-loop containing nucleoside triphosphate hydrolases"/>
    <property type="match status" value="1"/>
</dbReference>
<dbReference type="SMART" id="SM00382">
    <property type="entry name" value="AAA"/>
    <property type="match status" value="1"/>
</dbReference>
<evidence type="ECO:0000259" key="3">
    <source>
        <dbReference type="PROSITE" id="PS50893"/>
    </source>
</evidence>
<organism evidence="4 5">
    <name type="scientific">Streptococcus oralis</name>
    <dbReference type="NCBI Taxonomy" id="1303"/>
    <lineage>
        <taxon>Bacteria</taxon>
        <taxon>Bacillati</taxon>
        <taxon>Bacillota</taxon>
        <taxon>Bacilli</taxon>
        <taxon>Lactobacillales</taxon>
        <taxon>Streptococcaceae</taxon>
        <taxon>Streptococcus</taxon>
    </lineage>
</organism>
<keyword evidence="2" id="KW-0067">ATP-binding</keyword>
<dbReference type="InterPro" id="IPR017871">
    <property type="entry name" value="ABC_transporter-like_CS"/>
</dbReference>
<dbReference type="InterPro" id="IPR003439">
    <property type="entry name" value="ABC_transporter-like_ATP-bd"/>
</dbReference>
<evidence type="ECO:0000313" key="4">
    <source>
        <dbReference type="EMBL" id="KEQ50744.1"/>
    </source>
</evidence>
<dbReference type="PANTHER" id="PTHR43158">
    <property type="entry name" value="SKFA PEPTIDE EXPORT ATP-BINDING PROTEIN SKFE"/>
    <property type="match status" value="1"/>
</dbReference>
<dbReference type="AlphaFoldDB" id="A0A081R6C1"/>
<proteinExistence type="predicted"/>
<dbReference type="Gene3D" id="3.40.50.300">
    <property type="entry name" value="P-loop containing nucleotide triphosphate hydrolases"/>
    <property type="match status" value="1"/>
</dbReference>
<evidence type="ECO:0000313" key="5">
    <source>
        <dbReference type="Proteomes" id="UP000028098"/>
    </source>
</evidence>
<name>A0A081R6C1_STROR</name>
<dbReference type="GO" id="GO:0005524">
    <property type="term" value="F:ATP binding"/>
    <property type="evidence" value="ECO:0007669"/>
    <property type="project" value="UniProtKB-KW"/>
</dbReference>
<dbReference type="Proteomes" id="UP000028098">
    <property type="component" value="Unassembled WGS sequence"/>
</dbReference>
<dbReference type="InterPro" id="IPR027417">
    <property type="entry name" value="P-loop_NTPase"/>
</dbReference>
<dbReference type="PANTHER" id="PTHR43158:SF7">
    <property type="entry name" value="ABC TRANSPORTER, ATP-BINDING PROTEIN"/>
    <property type="match status" value="1"/>
</dbReference>
<accession>A0A081R6C1</accession>
<sequence>MINLTHVTLKTRQVILQDVDFTFKKGRIYGLLAINGSGKTTLFRAMSKLLPLSSGHIAVPPSLFYYESVEWLDGNLSGMDYLRLIKNIWKSDLNLRDEIDYWEMSDYINLPIRKYSLGMKQRLVIAMYFLSQAKCWLMDEITNGLDEYYRQKFFDRLAQIDRKEQLVLLSSHYKEELMEICDSIVTIRQGQIEEVPL</sequence>
<evidence type="ECO:0000256" key="1">
    <source>
        <dbReference type="ARBA" id="ARBA00022741"/>
    </source>
</evidence>
<dbReference type="PROSITE" id="PS00211">
    <property type="entry name" value="ABC_TRANSPORTER_1"/>
    <property type="match status" value="1"/>
</dbReference>
<comment type="caution">
    <text evidence="4">The sequence shown here is derived from an EMBL/GenBank/DDBJ whole genome shotgun (WGS) entry which is preliminary data.</text>
</comment>
<dbReference type="InterPro" id="IPR003593">
    <property type="entry name" value="AAA+_ATPase"/>
</dbReference>
<dbReference type="GO" id="GO:0016887">
    <property type="term" value="F:ATP hydrolysis activity"/>
    <property type="evidence" value="ECO:0007669"/>
    <property type="project" value="InterPro"/>
</dbReference>
<gene>
    <name evidence="4" type="ORF">SK143_0799</name>
</gene>
<protein>
    <submittedName>
        <fullName evidence="4">ABC transporter family protein</fullName>
    </submittedName>
</protein>
<dbReference type="PATRIC" id="fig|1303.44.peg.756"/>
<dbReference type="EMBL" id="JPGB01000004">
    <property type="protein sequence ID" value="KEQ50744.1"/>
    <property type="molecule type" value="Genomic_DNA"/>
</dbReference>
<dbReference type="Pfam" id="PF00005">
    <property type="entry name" value="ABC_tran"/>
    <property type="match status" value="1"/>
</dbReference>
<evidence type="ECO:0000256" key="2">
    <source>
        <dbReference type="ARBA" id="ARBA00022840"/>
    </source>
</evidence>
<dbReference type="RefSeq" id="WP_042902390.1">
    <property type="nucleotide sequence ID" value="NZ_CP079724.1"/>
</dbReference>
<feature type="domain" description="ABC transporter" evidence="3">
    <location>
        <begin position="1"/>
        <end position="197"/>
    </location>
</feature>
<dbReference type="PROSITE" id="PS50893">
    <property type="entry name" value="ABC_TRANSPORTER_2"/>
    <property type="match status" value="1"/>
</dbReference>
<keyword evidence="1" id="KW-0547">Nucleotide-binding</keyword>